<accession>A0ABN4YRI4</accession>
<evidence type="ECO:0008006" key="3">
    <source>
        <dbReference type="Google" id="ProtNLM"/>
    </source>
</evidence>
<keyword evidence="2" id="KW-1185">Reference proteome</keyword>
<proteinExistence type="predicted"/>
<dbReference type="RefSeq" id="WP_156003400.1">
    <property type="nucleotide sequence ID" value="NZ_CP020472.1"/>
</dbReference>
<protein>
    <recommendedName>
        <fullName evidence="3">NAD synthetase</fullName>
    </recommendedName>
</protein>
<gene>
    <name evidence="1" type="ORF">SJ2017_4107</name>
</gene>
<sequence>MSANGQSLFKSSTQSFYENQLSSRLNAEIDFKTLFARIDAIQGLTGAGVVYIDSKFNIVELRKFEAICQINPIKIILREPPAQMNQSSFAAHLKGSQGNIRESRLVSEVAGTVLSCGAAVIGWTVVLGSSAAVPLTGGTSAAITYLAVGASAASSAQCFNGMVRTYGEIKDPELNNYLDTQEWYTNASTALDLVSLAGAGAAAVATIKTIKVMQLSTTKSTIEILKGLSRPERKRVNQEIARLNLPGASSRLIKSLNRKGLIKKYSGIQITNSFRLQLKDAIGASLSFSGSALSGTIKTLAVGVYEEVSD</sequence>
<reference evidence="1 2" key="1">
    <citation type="submission" date="2017-03" db="EMBL/GenBank/DDBJ databases">
        <title>Genome sequencing of Shewanella japonica KCTC 22435.</title>
        <authorList>
            <person name="Kim K.M."/>
        </authorList>
    </citation>
    <scope>NUCLEOTIDE SEQUENCE [LARGE SCALE GENOMIC DNA]</scope>
    <source>
        <strain evidence="1 2">KCTC 22435</strain>
    </source>
</reference>
<dbReference type="EMBL" id="CP020472">
    <property type="protein sequence ID" value="ARD24334.1"/>
    <property type="molecule type" value="Genomic_DNA"/>
</dbReference>
<dbReference type="Proteomes" id="UP000191820">
    <property type="component" value="Chromosome"/>
</dbReference>
<evidence type="ECO:0000313" key="1">
    <source>
        <dbReference type="EMBL" id="ARD24334.1"/>
    </source>
</evidence>
<organism evidence="1 2">
    <name type="scientific">Shewanella japonica</name>
    <dbReference type="NCBI Taxonomy" id="93973"/>
    <lineage>
        <taxon>Bacteria</taxon>
        <taxon>Pseudomonadati</taxon>
        <taxon>Pseudomonadota</taxon>
        <taxon>Gammaproteobacteria</taxon>
        <taxon>Alteromonadales</taxon>
        <taxon>Shewanellaceae</taxon>
        <taxon>Shewanella</taxon>
    </lineage>
</organism>
<name>A0ABN4YRI4_9GAMM</name>
<evidence type="ECO:0000313" key="2">
    <source>
        <dbReference type="Proteomes" id="UP000191820"/>
    </source>
</evidence>